<accession>A0A5R9C4A5</accession>
<dbReference type="AlphaFoldDB" id="A0A5R9C4A5"/>
<gene>
    <name evidence="1" type="ORF">FEZ48_06270</name>
</gene>
<comment type="caution">
    <text evidence="1">The sequence shown here is derived from an EMBL/GenBank/DDBJ whole genome shotgun (WGS) entry which is preliminary data.</text>
</comment>
<evidence type="ECO:0000313" key="1">
    <source>
        <dbReference type="EMBL" id="TLQ07583.1"/>
    </source>
</evidence>
<organism evidence="1 2">
    <name type="scientific">Marinilactibacillus psychrotolerans</name>
    <dbReference type="NCBI Taxonomy" id="191770"/>
    <lineage>
        <taxon>Bacteria</taxon>
        <taxon>Bacillati</taxon>
        <taxon>Bacillota</taxon>
        <taxon>Bacilli</taxon>
        <taxon>Lactobacillales</taxon>
        <taxon>Carnobacteriaceae</taxon>
        <taxon>Marinilactibacillus</taxon>
    </lineage>
</organism>
<dbReference type="RefSeq" id="WP_138471684.1">
    <property type="nucleotide sequence ID" value="NZ_VBTE01000015.1"/>
</dbReference>
<evidence type="ECO:0000313" key="2">
    <source>
        <dbReference type="Proteomes" id="UP000307201"/>
    </source>
</evidence>
<name>A0A5R9C4A5_9LACT</name>
<dbReference type="EMBL" id="VBTE01000015">
    <property type="protein sequence ID" value="TLQ07583.1"/>
    <property type="molecule type" value="Genomic_DNA"/>
</dbReference>
<proteinExistence type="predicted"/>
<dbReference type="Proteomes" id="UP000307201">
    <property type="component" value="Unassembled WGS sequence"/>
</dbReference>
<reference evidence="1 2" key="1">
    <citation type="submission" date="2019-05" db="EMBL/GenBank/DDBJ databases">
        <title>The metagenome of a microbial culture collection derived from dairy environment covers the genomic content of the human microbiome.</title>
        <authorList>
            <person name="Roder T."/>
            <person name="Wuthrich D."/>
            <person name="Sattari Z."/>
            <person name="Von Ah U."/>
            <person name="Bar C."/>
            <person name="Ronchi F."/>
            <person name="Macpherson A.J."/>
            <person name="Ganal-Vonarburg S.C."/>
            <person name="Bruggmann R."/>
            <person name="Vergeres G."/>
        </authorList>
    </citation>
    <scope>NUCLEOTIDE SEQUENCE [LARGE SCALE GENOMIC DNA]</scope>
    <source>
        <strain evidence="1 2">FAM 24235</strain>
    </source>
</reference>
<sequence>MKKSAIDYLLRNYYMDVEERNIFNQLVKLKPNEMATVKNTPWINKMSVYYKGRSVKAFVLVDKNLYESTFMINRELVEEGAGE</sequence>
<protein>
    <submittedName>
        <fullName evidence="1">Uncharacterized protein</fullName>
    </submittedName>
</protein>